<name>A0AAN8XNI0_HALRR</name>
<dbReference type="EMBL" id="JAXCGZ010003889">
    <property type="protein sequence ID" value="KAK7082799.1"/>
    <property type="molecule type" value="Genomic_DNA"/>
</dbReference>
<keyword evidence="2" id="KW-1185">Reference proteome</keyword>
<sequence>MPGLLQVASSSEQIYPLSIPLPSQQMPKTSRSHISPCLKTIIPVLSFFILSILVKPNENHGIRSAITCHFLS</sequence>
<comment type="caution">
    <text evidence="1">The sequence shown here is derived from an EMBL/GenBank/DDBJ whole genome shotgun (WGS) entry which is preliminary data.</text>
</comment>
<gene>
    <name evidence="1" type="ORF">SK128_005271</name>
</gene>
<feature type="non-terminal residue" evidence="1">
    <location>
        <position position="72"/>
    </location>
</feature>
<dbReference type="AlphaFoldDB" id="A0AAN8XNI0"/>
<evidence type="ECO:0000313" key="2">
    <source>
        <dbReference type="Proteomes" id="UP001381693"/>
    </source>
</evidence>
<reference evidence="1 2" key="1">
    <citation type="submission" date="2023-11" db="EMBL/GenBank/DDBJ databases">
        <title>Halocaridina rubra genome assembly.</title>
        <authorList>
            <person name="Smith C."/>
        </authorList>
    </citation>
    <scope>NUCLEOTIDE SEQUENCE [LARGE SCALE GENOMIC DNA]</scope>
    <source>
        <strain evidence="1">EP-1</strain>
        <tissue evidence="1">Whole</tissue>
    </source>
</reference>
<evidence type="ECO:0000313" key="1">
    <source>
        <dbReference type="EMBL" id="KAK7082799.1"/>
    </source>
</evidence>
<proteinExistence type="predicted"/>
<accession>A0AAN8XNI0</accession>
<organism evidence="1 2">
    <name type="scientific">Halocaridina rubra</name>
    <name type="common">Hawaiian red shrimp</name>
    <dbReference type="NCBI Taxonomy" id="373956"/>
    <lineage>
        <taxon>Eukaryota</taxon>
        <taxon>Metazoa</taxon>
        <taxon>Ecdysozoa</taxon>
        <taxon>Arthropoda</taxon>
        <taxon>Crustacea</taxon>
        <taxon>Multicrustacea</taxon>
        <taxon>Malacostraca</taxon>
        <taxon>Eumalacostraca</taxon>
        <taxon>Eucarida</taxon>
        <taxon>Decapoda</taxon>
        <taxon>Pleocyemata</taxon>
        <taxon>Caridea</taxon>
        <taxon>Atyoidea</taxon>
        <taxon>Atyidae</taxon>
        <taxon>Halocaridina</taxon>
    </lineage>
</organism>
<protein>
    <submittedName>
        <fullName evidence="1">Uncharacterized protein</fullName>
    </submittedName>
</protein>
<dbReference type="Proteomes" id="UP001381693">
    <property type="component" value="Unassembled WGS sequence"/>
</dbReference>